<accession>A0A0E0DQZ2</accession>
<dbReference type="HOGENOM" id="CLU_2350293_0_0_1"/>
<organism evidence="1">
    <name type="scientific">Oryza meridionalis</name>
    <dbReference type="NCBI Taxonomy" id="40149"/>
    <lineage>
        <taxon>Eukaryota</taxon>
        <taxon>Viridiplantae</taxon>
        <taxon>Streptophyta</taxon>
        <taxon>Embryophyta</taxon>
        <taxon>Tracheophyta</taxon>
        <taxon>Spermatophyta</taxon>
        <taxon>Magnoliopsida</taxon>
        <taxon>Liliopsida</taxon>
        <taxon>Poales</taxon>
        <taxon>Poaceae</taxon>
        <taxon>BOP clade</taxon>
        <taxon>Oryzoideae</taxon>
        <taxon>Oryzeae</taxon>
        <taxon>Oryzinae</taxon>
        <taxon>Oryza</taxon>
    </lineage>
</organism>
<dbReference type="Proteomes" id="UP000008021">
    <property type="component" value="Chromosome 5"/>
</dbReference>
<sequence>MARFLHVFRVREVHARLPWQGIGLGLTREREIEDGARRPELERMMPISKIATPLDGVLGDKWRGGRGEVDGVVARPATVHCTRRQGGNAQSMLQGLR</sequence>
<proteinExistence type="predicted"/>
<reference evidence="1" key="2">
    <citation type="submission" date="2018-05" db="EMBL/GenBank/DDBJ databases">
        <title>OmerRS3 (Oryza meridionalis Reference Sequence Version 3).</title>
        <authorList>
            <person name="Zhang J."/>
            <person name="Kudrna D."/>
            <person name="Lee S."/>
            <person name="Talag J."/>
            <person name="Welchert J."/>
            <person name="Wing R.A."/>
        </authorList>
    </citation>
    <scope>NUCLEOTIDE SEQUENCE [LARGE SCALE GENOMIC DNA]</scope>
    <source>
        <strain evidence="1">cv. OR44</strain>
    </source>
</reference>
<dbReference type="AlphaFoldDB" id="A0A0E0DQZ2"/>
<name>A0A0E0DQZ2_9ORYZ</name>
<reference evidence="1" key="1">
    <citation type="submission" date="2015-04" db="UniProtKB">
        <authorList>
            <consortium name="EnsemblPlants"/>
        </authorList>
    </citation>
    <scope>IDENTIFICATION</scope>
</reference>
<dbReference type="EnsemblPlants" id="OMERI05G13190.1">
    <property type="protein sequence ID" value="OMERI05G13190.1"/>
    <property type="gene ID" value="OMERI05G13190"/>
</dbReference>
<evidence type="ECO:0000313" key="1">
    <source>
        <dbReference type="EnsemblPlants" id="OMERI05G13190.1"/>
    </source>
</evidence>
<dbReference type="Gramene" id="OMERI05G13190.1">
    <property type="protein sequence ID" value="OMERI05G13190.1"/>
    <property type="gene ID" value="OMERI05G13190"/>
</dbReference>
<protein>
    <submittedName>
        <fullName evidence="1">Uncharacterized protein</fullName>
    </submittedName>
</protein>
<evidence type="ECO:0000313" key="2">
    <source>
        <dbReference type="Proteomes" id="UP000008021"/>
    </source>
</evidence>
<keyword evidence="2" id="KW-1185">Reference proteome</keyword>